<evidence type="ECO:0000256" key="5">
    <source>
        <dbReference type="ARBA" id="ARBA00022759"/>
    </source>
</evidence>
<dbReference type="InterPro" id="IPR018524">
    <property type="entry name" value="DNA/RNA_endonuclease_AS"/>
</dbReference>
<keyword evidence="3" id="KW-0540">Nuclease</keyword>
<evidence type="ECO:0000256" key="6">
    <source>
        <dbReference type="ARBA" id="ARBA00022842"/>
    </source>
</evidence>
<dbReference type="Gene3D" id="3.40.570.10">
    <property type="entry name" value="Extracellular Endonuclease, subunit A"/>
    <property type="match status" value="1"/>
</dbReference>
<evidence type="ECO:0000256" key="4">
    <source>
        <dbReference type="ARBA" id="ARBA00022723"/>
    </source>
</evidence>
<dbReference type="PANTHER" id="PTHR21472">
    <property type="entry name" value="ENDONUCLEASE DOMAIN-CONTAINING 1 PROTEIN ENDOD1"/>
    <property type="match status" value="1"/>
</dbReference>
<dbReference type="PANTHER" id="PTHR21472:SF26">
    <property type="entry name" value="ENDONUCLEASE DOMAIN CONTAINING 1"/>
    <property type="match status" value="1"/>
</dbReference>
<dbReference type="InterPro" id="IPR001604">
    <property type="entry name" value="Endo_G_ENPP1-like_dom"/>
</dbReference>
<dbReference type="PROSITE" id="PS01070">
    <property type="entry name" value="NUCLEASE_NON_SPEC"/>
    <property type="match status" value="1"/>
</dbReference>
<evidence type="ECO:0000256" key="3">
    <source>
        <dbReference type="ARBA" id="ARBA00022722"/>
    </source>
</evidence>
<dbReference type="InterPro" id="IPR044925">
    <property type="entry name" value="His-Me_finger_sf"/>
</dbReference>
<feature type="domain" description="DNA/RNA non-specific endonuclease/pyrophosphatase/phosphodiesterase" evidence="9">
    <location>
        <begin position="56"/>
        <end position="273"/>
    </location>
</feature>
<protein>
    <submittedName>
        <fullName evidence="11">Endonuclease domain-containing 1 protein-like</fullName>
    </submittedName>
</protein>
<evidence type="ECO:0000256" key="1">
    <source>
        <dbReference type="ARBA" id="ARBA00001946"/>
    </source>
</evidence>
<keyword evidence="4" id="KW-0479">Metal-binding</keyword>
<dbReference type="InterPro" id="IPR020821">
    <property type="entry name" value="ENPP1-3/EXOG-like_nuc-like"/>
</dbReference>
<dbReference type="RefSeq" id="XP_027565865.2">
    <property type="nucleotide sequence ID" value="XM_027710064.2"/>
</dbReference>
<dbReference type="InParanoid" id="A0A6J2FS33"/>
<sequence>MLWLLLLQVWASCLWLGHSELVPLFVSCLEFFYGDTPPDAAMTPQNPAWICQTLNNQRFFATLYDRQMRIPMYSAYKYEPGKLHTNHTWTIEPQLINDSLPQDMYTVQALERAYNITRAQIMQSQAVSADYENSGWDRGHLNPNGHHNTLASRNATFTLTNIVPMNEKLNRKAWKKYEQQTMRLKTKKCQTDKIYVIVGAVPGNSSIAGGRVNVPSHIWSGACCKTKNNTVSAWGAIANNKHNRIWKISLGQLEKRKEERNITKDYELSIRTDHSPISVTGKADSMTGATG</sequence>
<evidence type="ECO:0000259" key="8">
    <source>
        <dbReference type="SMART" id="SM00477"/>
    </source>
</evidence>
<feature type="signal peptide" evidence="7">
    <location>
        <begin position="1"/>
        <end position="19"/>
    </location>
</feature>
<gene>
    <name evidence="11" type="primary">LOC113982121</name>
</gene>
<dbReference type="GO" id="GO:0004519">
    <property type="term" value="F:endonuclease activity"/>
    <property type="evidence" value="ECO:0007669"/>
    <property type="project" value="UniProtKB-KW"/>
</dbReference>
<keyword evidence="5" id="KW-0255">Endonuclease</keyword>
<dbReference type="InterPro" id="IPR044929">
    <property type="entry name" value="DNA/RNA_non-sp_Endonuclease_sf"/>
</dbReference>
<evidence type="ECO:0000313" key="11">
    <source>
        <dbReference type="RefSeq" id="XP_027565865.2"/>
    </source>
</evidence>
<comment type="cofactor">
    <cofactor evidence="1">
        <name>Mg(2+)</name>
        <dbReference type="ChEBI" id="CHEBI:18420"/>
    </cofactor>
</comment>
<keyword evidence="7" id="KW-0732">Signal</keyword>
<evidence type="ECO:0000259" key="9">
    <source>
        <dbReference type="SMART" id="SM00892"/>
    </source>
</evidence>
<dbReference type="SMART" id="SM00477">
    <property type="entry name" value="NUC"/>
    <property type="match status" value="1"/>
</dbReference>
<dbReference type="GeneID" id="113982121"/>
<dbReference type="GO" id="GO:0046872">
    <property type="term" value="F:metal ion binding"/>
    <property type="evidence" value="ECO:0007669"/>
    <property type="project" value="UniProtKB-KW"/>
</dbReference>
<name>A0A6J2FS33_9PASS</name>
<keyword evidence="10" id="KW-1185">Reference proteome</keyword>
<dbReference type="GO" id="GO:0016787">
    <property type="term" value="F:hydrolase activity"/>
    <property type="evidence" value="ECO:0007669"/>
    <property type="project" value="InterPro"/>
</dbReference>
<evidence type="ECO:0000313" key="10">
    <source>
        <dbReference type="Proteomes" id="UP000504627"/>
    </source>
</evidence>
<proteinExistence type="inferred from homology"/>
<dbReference type="Proteomes" id="UP000504627">
    <property type="component" value="Unplaced"/>
</dbReference>
<dbReference type="GO" id="GO:0003676">
    <property type="term" value="F:nucleic acid binding"/>
    <property type="evidence" value="ECO:0007669"/>
    <property type="project" value="InterPro"/>
</dbReference>
<evidence type="ECO:0000256" key="7">
    <source>
        <dbReference type="SAM" id="SignalP"/>
    </source>
</evidence>
<dbReference type="SMART" id="SM00892">
    <property type="entry name" value="Endonuclease_NS"/>
    <property type="match status" value="1"/>
</dbReference>
<organism evidence="10 11">
    <name type="scientific">Pipra filicauda</name>
    <name type="common">Wire-tailed manakin</name>
    <dbReference type="NCBI Taxonomy" id="649802"/>
    <lineage>
        <taxon>Eukaryota</taxon>
        <taxon>Metazoa</taxon>
        <taxon>Chordata</taxon>
        <taxon>Craniata</taxon>
        <taxon>Vertebrata</taxon>
        <taxon>Euteleostomi</taxon>
        <taxon>Archelosauria</taxon>
        <taxon>Archosauria</taxon>
        <taxon>Dinosauria</taxon>
        <taxon>Saurischia</taxon>
        <taxon>Theropoda</taxon>
        <taxon>Coelurosauria</taxon>
        <taxon>Aves</taxon>
        <taxon>Neognathae</taxon>
        <taxon>Neoaves</taxon>
        <taxon>Telluraves</taxon>
        <taxon>Australaves</taxon>
        <taxon>Passeriformes</taxon>
        <taxon>Pipridae</taxon>
        <taxon>Pipra</taxon>
    </lineage>
</organism>
<dbReference type="SUPFAM" id="SSF54060">
    <property type="entry name" value="His-Me finger endonucleases"/>
    <property type="match status" value="1"/>
</dbReference>
<keyword evidence="5" id="KW-0378">Hydrolase</keyword>
<dbReference type="InterPro" id="IPR039015">
    <property type="entry name" value="ENDOD1"/>
</dbReference>
<comment type="similarity">
    <text evidence="2">Belongs to the DNA/RNA non-specific endonuclease family.</text>
</comment>
<dbReference type="AlphaFoldDB" id="A0A6J2FS33"/>
<feature type="domain" description="ENPP1-3/EXOG-like endonuclease/phosphodiesterase" evidence="8">
    <location>
        <begin position="57"/>
        <end position="261"/>
    </location>
</feature>
<dbReference type="Pfam" id="PF01223">
    <property type="entry name" value="Endonuclease_NS"/>
    <property type="match status" value="1"/>
</dbReference>
<keyword evidence="6" id="KW-0460">Magnesium</keyword>
<feature type="chain" id="PRO_5030156756" evidence="7">
    <location>
        <begin position="20"/>
        <end position="291"/>
    </location>
</feature>
<evidence type="ECO:0000256" key="2">
    <source>
        <dbReference type="ARBA" id="ARBA00010052"/>
    </source>
</evidence>
<reference evidence="11" key="1">
    <citation type="submission" date="2025-08" db="UniProtKB">
        <authorList>
            <consortium name="RefSeq"/>
        </authorList>
    </citation>
    <scope>IDENTIFICATION</scope>
    <source>
        <tissue evidence="11">Muscle</tissue>
    </source>
</reference>
<accession>A0A6J2FS33</accession>